<dbReference type="EMBL" id="QBKS01000001">
    <property type="protein sequence ID" value="PTX57992.1"/>
    <property type="molecule type" value="Genomic_DNA"/>
</dbReference>
<protein>
    <recommendedName>
        <fullName evidence="4">DUF2975 family protein</fullName>
    </recommendedName>
</protein>
<evidence type="ECO:0008006" key="4">
    <source>
        <dbReference type="Google" id="ProtNLM"/>
    </source>
</evidence>
<gene>
    <name evidence="2" type="ORF">C8N43_2667</name>
</gene>
<evidence type="ECO:0000256" key="1">
    <source>
        <dbReference type="SAM" id="Phobius"/>
    </source>
</evidence>
<feature type="transmembrane region" description="Helical" evidence="1">
    <location>
        <begin position="133"/>
        <end position="152"/>
    </location>
</feature>
<feature type="transmembrane region" description="Helical" evidence="1">
    <location>
        <begin position="7"/>
        <end position="28"/>
    </location>
</feature>
<keyword evidence="1" id="KW-0472">Membrane</keyword>
<sequence length="169" mass="18413">MPEVARVLTVVTLAAMIAIVIFVAYSFIDTSLAKAMVLRQALSFPLDDASEGTLRMMMGIGLVAMLVQLYILNSVRDLFGLYARGIFLTDDNGHAITRIGLGLITLPLVRFILEPLWTLLLTHGLDERSVSISVSSTGIGLMLGGILMLMIGRSMSEAVRLRLENEAFV</sequence>
<dbReference type="AlphaFoldDB" id="A0A2T6BPL2"/>
<keyword evidence="1" id="KW-1133">Transmembrane helix</keyword>
<proteinExistence type="predicted"/>
<organism evidence="2 3">
    <name type="scientific">Litoreibacter ponti</name>
    <dbReference type="NCBI Taxonomy" id="1510457"/>
    <lineage>
        <taxon>Bacteria</taxon>
        <taxon>Pseudomonadati</taxon>
        <taxon>Pseudomonadota</taxon>
        <taxon>Alphaproteobacteria</taxon>
        <taxon>Rhodobacterales</taxon>
        <taxon>Roseobacteraceae</taxon>
        <taxon>Litoreibacter</taxon>
    </lineage>
</organism>
<keyword evidence="1" id="KW-0812">Transmembrane</keyword>
<evidence type="ECO:0000313" key="2">
    <source>
        <dbReference type="EMBL" id="PTX57992.1"/>
    </source>
</evidence>
<reference evidence="2 3" key="1">
    <citation type="submission" date="2018-04" db="EMBL/GenBank/DDBJ databases">
        <title>Genomic Encyclopedia of Archaeal and Bacterial Type Strains, Phase II (KMG-II): from individual species to whole genera.</title>
        <authorList>
            <person name="Goeker M."/>
        </authorList>
    </citation>
    <scope>NUCLEOTIDE SEQUENCE [LARGE SCALE GENOMIC DNA]</scope>
    <source>
        <strain evidence="2 3">DSM 100977</strain>
    </source>
</reference>
<evidence type="ECO:0000313" key="3">
    <source>
        <dbReference type="Proteomes" id="UP000243978"/>
    </source>
</evidence>
<dbReference type="Proteomes" id="UP000243978">
    <property type="component" value="Unassembled WGS sequence"/>
</dbReference>
<feature type="transmembrane region" description="Helical" evidence="1">
    <location>
        <begin position="56"/>
        <end position="75"/>
    </location>
</feature>
<keyword evidence="3" id="KW-1185">Reference proteome</keyword>
<accession>A0A2T6BPL2</accession>
<name>A0A2T6BPL2_9RHOB</name>
<feature type="transmembrane region" description="Helical" evidence="1">
    <location>
        <begin position="95"/>
        <end position="113"/>
    </location>
</feature>
<comment type="caution">
    <text evidence="2">The sequence shown here is derived from an EMBL/GenBank/DDBJ whole genome shotgun (WGS) entry which is preliminary data.</text>
</comment>